<dbReference type="GO" id="GO:0016747">
    <property type="term" value="F:acyltransferase activity, transferring groups other than amino-acyl groups"/>
    <property type="evidence" value="ECO:0007669"/>
    <property type="project" value="InterPro"/>
</dbReference>
<dbReference type="InterPro" id="IPR000182">
    <property type="entry name" value="GNAT_dom"/>
</dbReference>
<dbReference type="PANTHER" id="PTHR43451:SF1">
    <property type="entry name" value="ACETYLTRANSFERASE"/>
    <property type="match status" value="1"/>
</dbReference>
<proteinExistence type="predicted"/>
<evidence type="ECO:0000313" key="2">
    <source>
        <dbReference type="EMBL" id="SBW02780.1"/>
    </source>
</evidence>
<reference evidence="2" key="1">
    <citation type="submission" date="2016-04" db="EMBL/GenBank/DDBJ databases">
        <authorList>
            <person name="Evans L.H."/>
            <person name="Alamgir A."/>
            <person name="Owens N."/>
            <person name="Weber N.D."/>
            <person name="Virtaneva K."/>
            <person name="Barbian K."/>
            <person name="Babar A."/>
            <person name="Rosenke K."/>
        </authorList>
    </citation>
    <scope>NUCLEOTIDE SEQUENCE</scope>
    <source>
        <strain evidence="2">86-1</strain>
    </source>
</reference>
<evidence type="ECO:0000259" key="1">
    <source>
        <dbReference type="PROSITE" id="PS51186"/>
    </source>
</evidence>
<name>A0A212JTK3_9BACT</name>
<dbReference type="PANTHER" id="PTHR43451">
    <property type="entry name" value="ACETYLTRANSFERASE (GNAT) FAMILY PROTEIN"/>
    <property type="match status" value="1"/>
</dbReference>
<dbReference type="CDD" id="cd04301">
    <property type="entry name" value="NAT_SF"/>
    <property type="match status" value="1"/>
</dbReference>
<dbReference type="AlphaFoldDB" id="A0A212JTK3"/>
<dbReference type="SUPFAM" id="SSF55729">
    <property type="entry name" value="Acyl-CoA N-acyltransferases (Nat)"/>
    <property type="match status" value="1"/>
</dbReference>
<dbReference type="Pfam" id="PF13673">
    <property type="entry name" value="Acetyltransf_10"/>
    <property type="match status" value="1"/>
</dbReference>
<dbReference type="RefSeq" id="WP_296942226.1">
    <property type="nucleotide sequence ID" value="NZ_LT599032.1"/>
</dbReference>
<dbReference type="InterPro" id="IPR016181">
    <property type="entry name" value="Acyl_CoA_acyltransferase"/>
</dbReference>
<sequence length="155" mass="18080">MFHIRIATLEDIPELKTLYKNVIMSVNTKDYTSEEATDWASCGNNEQRWTELITELYFIIVENESNTITGFSSISDSGYLHSMFVHKDFQNMGIATLLYQEITKYALTHNIRKITSEVSITARPFFEKQGFIVDEEQKRKANKLFLSNYRMSKLL</sequence>
<protein>
    <recommendedName>
        <fullName evidence="1">N-acetyltransferase domain-containing protein</fullName>
    </recommendedName>
</protein>
<feature type="domain" description="N-acetyltransferase" evidence="1">
    <location>
        <begin position="2"/>
        <end position="155"/>
    </location>
</feature>
<accession>A0A212JTK3</accession>
<organism evidence="2">
    <name type="scientific">uncultured Dysgonomonas sp</name>
    <dbReference type="NCBI Taxonomy" id="206096"/>
    <lineage>
        <taxon>Bacteria</taxon>
        <taxon>Pseudomonadati</taxon>
        <taxon>Bacteroidota</taxon>
        <taxon>Bacteroidia</taxon>
        <taxon>Bacteroidales</taxon>
        <taxon>Dysgonomonadaceae</taxon>
        <taxon>Dysgonomonas</taxon>
        <taxon>environmental samples</taxon>
    </lineage>
</organism>
<dbReference type="Gene3D" id="3.40.630.30">
    <property type="match status" value="1"/>
</dbReference>
<dbReference type="PROSITE" id="PS51186">
    <property type="entry name" value="GNAT"/>
    <property type="match status" value="1"/>
</dbReference>
<dbReference type="EMBL" id="FLUM01000003">
    <property type="protein sequence ID" value="SBW02780.1"/>
    <property type="molecule type" value="Genomic_DNA"/>
</dbReference>
<dbReference type="InterPro" id="IPR052564">
    <property type="entry name" value="N-acetyltrans/Recomb-assoc"/>
</dbReference>
<gene>
    <name evidence="2" type="ORF">KL86DYS1_30402</name>
</gene>